<dbReference type="GO" id="GO:0004175">
    <property type="term" value="F:endopeptidase activity"/>
    <property type="evidence" value="ECO:0007669"/>
    <property type="project" value="UniProtKB-ARBA"/>
</dbReference>
<protein>
    <submittedName>
        <fullName evidence="4">Metal-dependent membrane protease</fullName>
    </submittedName>
</protein>
<gene>
    <name evidence="4" type="ORF">FD17_GL000863</name>
</gene>
<sequence length="252" mass="28879">MIHKGRWTWGRQLQWGILLFMIFVFSNFFIYDTSVYFKSIFNLVFSIITFTIFIVSAGTTQALTKKIELTKSVLIWGGICMIVIIFDMAIYNIPKNIYVVFTSRYFWTNTIYALSAAIFEESICRGLFLSSFLQLGIYRGTKFNVTRSAIYSSLLFSGLHIINLSSGSANMVFQQMFSALAIGMLFVVVRIITNGFLWPILIHFILDWGPLVSYSYSGDNDWIITIVIFTVIFLISIKTLSIFDRQIMASSD</sequence>
<keyword evidence="2" id="KW-0812">Transmembrane</keyword>
<feature type="transmembrane region" description="Helical" evidence="2">
    <location>
        <begin position="111"/>
        <end position="137"/>
    </location>
</feature>
<keyword evidence="4" id="KW-0378">Hydrolase</keyword>
<feature type="domain" description="CAAX prenyl protease 2/Lysostaphin resistance protein A-like" evidence="3">
    <location>
        <begin position="106"/>
        <end position="208"/>
    </location>
</feature>
<evidence type="ECO:0000256" key="1">
    <source>
        <dbReference type="ARBA" id="ARBA00009067"/>
    </source>
</evidence>
<organism evidence="4 5">
    <name type="scientific">Lentilactobacillus sunkii DSM 19904</name>
    <dbReference type="NCBI Taxonomy" id="1423808"/>
    <lineage>
        <taxon>Bacteria</taxon>
        <taxon>Bacillati</taxon>
        <taxon>Bacillota</taxon>
        <taxon>Bacilli</taxon>
        <taxon>Lactobacillales</taxon>
        <taxon>Lactobacillaceae</taxon>
        <taxon>Lentilactobacillus</taxon>
    </lineage>
</organism>
<accession>A0A0R1L4C4</accession>
<keyword evidence="5" id="KW-1185">Reference proteome</keyword>
<keyword evidence="4" id="KW-0645">Protease</keyword>
<keyword evidence="2" id="KW-1133">Transmembrane helix</keyword>
<keyword evidence="2" id="KW-0472">Membrane</keyword>
<dbReference type="OrthoDB" id="2289634at2"/>
<feature type="transmembrane region" description="Helical" evidence="2">
    <location>
        <begin position="222"/>
        <end position="243"/>
    </location>
</feature>
<feature type="transmembrane region" description="Helical" evidence="2">
    <location>
        <begin position="43"/>
        <end position="64"/>
    </location>
</feature>
<feature type="transmembrane region" description="Helical" evidence="2">
    <location>
        <begin position="73"/>
        <end position="91"/>
    </location>
</feature>
<evidence type="ECO:0000259" key="3">
    <source>
        <dbReference type="Pfam" id="PF02517"/>
    </source>
</evidence>
<dbReference type="GO" id="GO:0080120">
    <property type="term" value="P:CAAX-box protein maturation"/>
    <property type="evidence" value="ECO:0007669"/>
    <property type="project" value="UniProtKB-ARBA"/>
</dbReference>
<feature type="transmembrane region" description="Helical" evidence="2">
    <location>
        <begin position="12"/>
        <end position="31"/>
    </location>
</feature>
<evidence type="ECO:0000256" key="2">
    <source>
        <dbReference type="SAM" id="Phobius"/>
    </source>
</evidence>
<comment type="caution">
    <text evidence="4">The sequence shown here is derived from an EMBL/GenBank/DDBJ whole genome shotgun (WGS) entry which is preliminary data.</text>
</comment>
<dbReference type="Pfam" id="PF02517">
    <property type="entry name" value="Rce1-like"/>
    <property type="match status" value="1"/>
</dbReference>
<proteinExistence type="inferred from homology"/>
<dbReference type="InterPro" id="IPR003675">
    <property type="entry name" value="Rce1/LyrA-like_dom"/>
</dbReference>
<comment type="similarity">
    <text evidence="1">Belongs to the UPF0177 family.</text>
</comment>
<reference evidence="4 5" key="1">
    <citation type="journal article" date="2015" name="Genome Announc.">
        <title>Expanding the biotechnology potential of lactobacilli through comparative genomics of 213 strains and associated genera.</title>
        <authorList>
            <person name="Sun Z."/>
            <person name="Harris H.M."/>
            <person name="McCann A."/>
            <person name="Guo C."/>
            <person name="Argimon S."/>
            <person name="Zhang W."/>
            <person name="Yang X."/>
            <person name="Jeffery I.B."/>
            <person name="Cooney J.C."/>
            <person name="Kagawa T.F."/>
            <person name="Liu W."/>
            <person name="Song Y."/>
            <person name="Salvetti E."/>
            <person name="Wrobel A."/>
            <person name="Rasinkangas P."/>
            <person name="Parkhill J."/>
            <person name="Rea M.C."/>
            <person name="O'Sullivan O."/>
            <person name="Ritari J."/>
            <person name="Douillard F.P."/>
            <person name="Paul Ross R."/>
            <person name="Yang R."/>
            <person name="Briner A.E."/>
            <person name="Felis G.E."/>
            <person name="de Vos W.M."/>
            <person name="Barrangou R."/>
            <person name="Klaenhammer T.R."/>
            <person name="Caufield P.W."/>
            <person name="Cui Y."/>
            <person name="Zhang H."/>
            <person name="O'Toole P.W."/>
        </authorList>
    </citation>
    <scope>NUCLEOTIDE SEQUENCE [LARGE SCALE GENOMIC DNA]</scope>
    <source>
        <strain evidence="4 5">DSM 19904</strain>
    </source>
</reference>
<dbReference type="GO" id="GO:0006508">
    <property type="term" value="P:proteolysis"/>
    <property type="evidence" value="ECO:0007669"/>
    <property type="project" value="UniProtKB-KW"/>
</dbReference>
<name>A0A0R1L4C4_9LACO</name>
<dbReference type="PATRIC" id="fig|1423808.3.peg.867"/>
<dbReference type="AlphaFoldDB" id="A0A0R1L4C4"/>
<evidence type="ECO:0000313" key="4">
    <source>
        <dbReference type="EMBL" id="KRK87649.1"/>
    </source>
</evidence>
<dbReference type="EMBL" id="AZEA01000017">
    <property type="protein sequence ID" value="KRK87649.1"/>
    <property type="molecule type" value="Genomic_DNA"/>
</dbReference>
<dbReference type="Proteomes" id="UP000051581">
    <property type="component" value="Unassembled WGS sequence"/>
</dbReference>
<evidence type="ECO:0000313" key="5">
    <source>
        <dbReference type="Proteomes" id="UP000051581"/>
    </source>
</evidence>